<protein>
    <submittedName>
        <fullName evidence="1">Uncharacterized protein</fullName>
    </submittedName>
</protein>
<reference evidence="2" key="1">
    <citation type="submission" date="2017-10" db="EMBL/GenBank/DDBJ databases">
        <authorList>
            <person name="Toshchakov S.V."/>
            <person name="Goeva M.A."/>
        </authorList>
    </citation>
    <scope>NUCLEOTIDE SEQUENCE [LARGE SCALE GENOMIC DNA]</scope>
    <source>
        <strain evidence="2">JR1/69-1-13</strain>
    </source>
</reference>
<dbReference type="Proteomes" id="UP000245048">
    <property type="component" value="Unassembled WGS sequence"/>
</dbReference>
<name>A0A2U1V6F7_9PROT</name>
<accession>A0A2U1V6F7</accession>
<dbReference type="EMBL" id="PDOA01000003">
    <property type="protein sequence ID" value="PWC29451.1"/>
    <property type="molecule type" value="Genomic_DNA"/>
</dbReference>
<evidence type="ECO:0000313" key="2">
    <source>
        <dbReference type="Proteomes" id="UP000245048"/>
    </source>
</evidence>
<organism evidence="1 2">
    <name type="scientific">Teichococcus aestuarii</name>
    <dbReference type="NCBI Taxonomy" id="568898"/>
    <lineage>
        <taxon>Bacteria</taxon>
        <taxon>Pseudomonadati</taxon>
        <taxon>Pseudomonadota</taxon>
        <taxon>Alphaproteobacteria</taxon>
        <taxon>Acetobacterales</taxon>
        <taxon>Roseomonadaceae</taxon>
        <taxon>Roseomonas</taxon>
    </lineage>
</organism>
<dbReference type="AlphaFoldDB" id="A0A2U1V6F7"/>
<dbReference type="OrthoDB" id="7274050at2"/>
<sequence>MRRVPALPLTALLLAALVLPGCAELRTPRPRVSLPLELVPNAEDPVRSAARLASAAFADQGAALQGHPAETARAAARLEYLAQTLAADPRYAALPPGLTLALRGAVGEVRGALGLAEAALPEQAIAALAQAARALEGRDDAAAVLVPPLFPAGAEATLRRLREPGPLPEAAIATGRTEEAIRALDIGTGWTLSPERSTLR</sequence>
<dbReference type="RefSeq" id="WP_109516026.1">
    <property type="nucleotide sequence ID" value="NZ_PDOA01000003.1"/>
</dbReference>
<gene>
    <name evidence="1" type="ORF">CR165_05730</name>
</gene>
<proteinExistence type="predicted"/>
<evidence type="ECO:0000313" key="1">
    <source>
        <dbReference type="EMBL" id="PWC29451.1"/>
    </source>
</evidence>
<keyword evidence="2" id="KW-1185">Reference proteome</keyword>
<comment type="caution">
    <text evidence="1">The sequence shown here is derived from an EMBL/GenBank/DDBJ whole genome shotgun (WGS) entry which is preliminary data.</text>
</comment>